<dbReference type="PRINTS" id="PR00081">
    <property type="entry name" value="GDHRDH"/>
</dbReference>
<dbReference type="PROSITE" id="PS00061">
    <property type="entry name" value="ADH_SHORT"/>
    <property type="match status" value="1"/>
</dbReference>
<protein>
    <submittedName>
        <fullName evidence="4">Short-chain dehydrogenase</fullName>
    </submittedName>
</protein>
<evidence type="ECO:0000256" key="1">
    <source>
        <dbReference type="ARBA" id="ARBA00006484"/>
    </source>
</evidence>
<comment type="caution">
    <text evidence="4">The sequence shown here is derived from an EMBL/GenBank/DDBJ whole genome shotgun (WGS) entry which is preliminary data.</text>
</comment>
<dbReference type="GO" id="GO:0016491">
    <property type="term" value="F:oxidoreductase activity"/>
    <property type="evidence" value="ECO:0007669"/>
    <property type="project" value="UniProtKB-KW"/>
</dbReference>
<reference evidence="4 5" key="1">
    <citation type="submission" date="2018-05" db="EMBL/GenBank/DDBJ databases">
        <authorList>
            <person name="Lanie J.A."/>
            <person name="Ng W.-L."/>
            <person name="Kazmierczak K.M."/>
            <person name="Andrzejewski T.M."/>
            <person name="Davidsen T.M."/>
            <person name="Wayne K.J."/>
            <person name="Tettelin H."/>
            <person name="Glass J.I."/>
            <person name="Rusch D."/>
            <person name="Podicherti R."/>
            <person name="Tsui H.-C.T."/>
            <person name="Winkler M.E."/>
        </authorList>
    </citation>
    <scope>NUCLEOTIDE SEQUENCE [LARGE SCALE GENOMIC DNA]</scope>
    <source>
        <strain evidence="4 5">BUT-10</strain>
    </source>
</reference>
<dbReference type="InterPro" id="IPR020904">
    <property type="entry name" value="Sc_DH/Rdtase_CS"/>
</dbReference>
<name>A0A328B6U9_9CAUL</name>
<evidence type="ECO:0000313" key="5">
    <source>
        <dbReference type="Proteomes" id="UP000249524"/>
    </source>
</evidence>
<gene>
    <name evidence="4" type="ORF">DJ019_17795</name>
</gene>
<dbReference type="AlphaFoldDB" id="A0A328B6U9"/>
<dbReference type="Proteomes" id="UP000249524">
    <property type="component" value="Unassembled WGS sequence"/>
</dbReference>
<dbReference type="EMBL" id="QFYS01000009">
    <property type="protein sequence ID" value="RAK63120.1"/>
    <property type="molecule type" value="Genomic_DNA"/>
</dbReference>
<dbReference type="SUPFAM" id="SSF51735">
    <property type="entry name" value="NAD(P)-binding Rossmann-fold domains"/>
    <property type="match status" value="1"/>
</dbReference>
<comment type="similarity">
    <text evidence="1 3">Belongs to the short-chain dehydrogenases/reductases (SDR) family.</text>
</comment>
<dbReference type="PANTHER" id="PTHR43391">
    <property type="entry name" value="RETINOL DEHYDROGENASE-RELATED"/>
    <property type="match status" value="1"/>
</dbReference>
<accession>A0A328B6U9</accession>
<dbReference type="PANTHER" id="PTHR43391:SF26">
    <property type="entry name" value="BLL7251 PROTEIN"/>
    <property type="match status" value="1"/>
</dbReference>
<proteinExistence type="inferred from homology"/>
<keyword evidence="5" id="KW-1185">Reference proteome</keyword>
<sequence>MNVKDKVVVVTGGADGIGAALCRRFAREGAKAVIVVDRNGEGAKAVAAGIGGEAVTLDVSDGEAMAAMVADIEARHGGIDLFCSNAGIGDGDPEKDNAASSPDAVWQRAWNVNVMAHVHAARAAIPGMRARGGGYILNTVSAAGLLSQIGGAVYSTTKHAAVGFAESLAITHGDQGIKVSILCPQGVDTAMLRQGDAASQPQNLDGVLTPDEVAESVVQGLAEEKFLILPHPVVLTYMQRKTGDYDRWLGGMRRLRAKMMGG</sequence>
<evidence type="ECO:0000313" key="4">
    <source>
        <dbReference type="EMBL" id="RAK63120.1"/>
    </source>
</evidence>
<organism evidence="4 5">
    <name type="scientific">Phenylobacterium kunshanense</name>
    <dbReference type="NCBI Taxonomy" id="1445034"/>
    <lineage>
        <taxon>Bacteria</taxon>
        <taxon>Pseudomonadati</taxon>
        <taxon>Pseudomonadota</taxon>
        <taxon>Alphaproteobacteria</taxon>
        <taxon>Caulobacterales</taxon>
        <taxon>Caulobacteraceae</taxon>
        <taxon>Phenylobacterium</taxon>
    </lineage>
</organism>
<dbReference type="OrthoDB" id="210852at2"/>
<dbReference type="InterPro" id="IPR002347">
    <property type="entry name" value="SDR_fam"/>
</dbReference>
<dbReference type="CDD" id="cd05233">
    <property type="entry name" value="SDR_c"/>
    <property type="match status" value="1"/>
</dbReference>
<keyword evidence="2" id="KW-0560">Oxidoreductase</keyword>
<evidence type="ECO:0000256" key="2">
    <source>
        <dbReference type="ARBA" id="ARBA00023002"/>
    </source>
</evidence>
<dbReference type="PRINTS" id="PR00080">
    <property type="entry name" value="SDRFAMILY"/>
</dbReference>
<evidence type="ECO:0000256" key="3">
    <source>
        <dbReference type="RuleBase" id="RU000363"/>
    </source>
</evidence>
<dbReference type="Gene3D" id="3.40.50.720">
    <property type="entry name" value="NAD(P)-binding Rossmann-like Domain"/>
    <property type="match status" value="1"/>
</dbReference>
<dbReference type="InterPro" id="IPR036291">
    <property type="entry name" value="NAD(P)-bd_dom_sf"/>
</dbReference>
<dbReference type="Pfam" id="PF00106">
    <property type="entry name" value="adh_short"/>
    <property type="match status" value="1"/>
</dbReference>
<dbReference type="RefSeq" id="WP_111277544.1">
    <property type="nucleotide sequence ID" value="NZ_QFYS01000009.1"/>
</dbReference>